<sequence length="56" mass="6390">MRCPICGNEDTGRLSKSRYFCSNCFIEIFYSRASELQILKILEDGSTFAVAFTENN</sequence>
<accession>A0A0G3WI28</accession>
<dbReference type="RefSeq" id="WP_169747298.1">
    <property type="nucleotide sequence ID" value="NZ_CP009687.1"/>
</dbReference>
<keyword evidence="2" id="KW-1185">Reference proteome</keyword>
<evidence type="ECO:0000313" key="2">
    <source>
        <dbReference type="Proteomes" id="UP000035704"/>
    </source>
</evidence>
<evidence type="ECO:0000313" key="1">
    <source>
        <dbReference type="EMBL" id="AKL97144.1"/>
    </source>
</evidence>
<dbReference type="EMBL" id="CP009687">
    <property type="protein sequence ID" value="AKL97144.1"/>
    <property type="molecule type" value="Genomic_DNA"/>
</dbReference>
<gene>
    <name evidence="1" type="ORF">CACET_c37160</name>
</gene>
<dbReference type="KEGG" id="cace:CACET_c37160"/>
<reference evidence="1 2" key="1">
    <citation type="submission" date="2014-10" db="EMBL/GenBank/DDBJ databases">
        <title>Genome sequence of Clostridium aceticum DSM 1496.</title>
        <authorList>
            <person name="Poehlein A."/>
            <person name="Schiel-Bengelsdorf B."/>
            <person name="Gottschalk G."/>
            <person name="Duerre P."/>
            <person name="Daniel R."/>
        </authorList>
    </citation>
    <scope>NUCLEOTIDE SEQUENCE [LARGE SCALE GENOMIC DNA]</scope>
    <source>
        <strain evidence="1 2">DSM 1496</strain>
    </source>
</reference>
<dbReference type="PATRIC" id="fig|84022.6.peg.3795"/>
<proteinExistence type="predicted"/>
<name>A0A0G3WI28_9CLOT</name>
<dbReference type="AlphaFoldDB" id="A0A0G3WI28"/>
<protein>
    <submittedName>
        <fullName evidence="1">Uncharacterized protein</fullName>
    </submittedName>
</protein>
<dbReference type="Proteomes" id="UP000035704">
    <property type="component" value="Chromosome"/>
</dbReference>
<organism evidence="1 2">
    <name type="scientific">Clostridium aceticum</name>
    <dbReference type="NCBI Taxonomy" id="84022"/>
    <lineage>
        <taxon>Bacteria</taxon>
        <taxon>Bacillati</taxon>
        <taxon>Bacillota</taxon>
        <taxon>Clostridia</taxon>
        <taxon>Eubacteriales</taxon>
        <taxon>Clostridiaceae</taxon>
        <taxon>Clostridium</taxon>
    </lineage>
</organism>